<evidence type="ECO:0000313" key="8">
    <source>
        <dbReference type="Proteomes" id="UP000472272"/>
    </source>
</evidence>
<sequence length="596" mass="66140">DCATFVLSTDRKTLYVGARDTVVALDTDRAKINNQKGMVSKKRQFRIRSMECLNFIHVVVQLNDTHLYICGTYAFKPTCDLQTFAVVTDADGNHRLLDGKGVTPYTNKYKNTAILVDGELYAATKNDFQGIDPIITRTLGSKTILKTEQWMESDATFVASINIPIAPDDQKIYFFFSETAKEFNYLEKVVVSRVARICKNDAGGEKLLQKKWTTFVKATLSCTPEGQLPYSVIQHVFALPHHGGDTVLYAVFTPQWKVGDLWSSAVCAFSLAAINKVFDDGKFKEESSFSQWMTYEGEVPDPRPGSCSITPTSHNTHSFMRQHYVMDEKIQPIDNRPLLVQPNVKYTQITVHELHNSLGRTYYVMFLGTDQGIIHKAVVVGNEAYIVEEILLFVRPEAIRSLLLSPEEGILHVGHGKGVLQITMANCGIHKSCTDCIAARDPYCAWNGPRWFLLSWVLPFLRDGLKQDIEGGRPEIGCSRSSSSSRRSRASPSSVTVVVVMTLVFFSFPDNLKMEGPGCRSLSKANKASGQEKLLLRDSQSLPQGNLCQEAANCSKICCVKGGGGSFQNILAKNNCLDFDLAYGEDSRGVVAVEGI</sequence>
<evidence type="ECO:0000259" key="6">
    <source>
        <dbReference type="PROSITE" id="PS51004"/>
    </source>
</evidence>
<comment type="subcellular location">
    <subcellularLocation>
        <location evidence="1">Membrane</location>
    </subcellularLocation>
</comment>
<dbReference type="GeneTree" id="ENSGT00940000161509"/>
<dbReference type="GO" id="GO:0045499">
    <property type="term" value="F:chemorepellent activity"/>
    <property type="evidence" value="ECO:0007669"/>
    <property type="project" value="TreeGrafter"/>
</dbReference>
<dbReference type="PROSITE" id="PS51004">
    <property type="entry name" value="SEMA"/>
    <property type="match status" value="1"/>
</dbReference>
<reference evidence="7" key="2">
    <citation type="submission" date="2025-08" db="UniProtKB">
        <authorList>
            <consortium name="Ensembl"/>
        </authorList>
    </citation>
    <scope>IDENTIFICATION</scope>
</reference>
<accession>A0A670JVH6</accession>
<evidence type="ECO:0000256" key="5">
    <source>
        <dbReference type="PROSITE-ProRule" id="PRU00352"/>
    </source>
</evidence>
<name>A0A670JVH6_PODMU</name>
<dbReference type="GO" id="GO:0001755">
    <property type="term" value="P:neural crest cell migration"/>
    <property type="evidence" value="ECO:0007669"/>
    <property type="project" value="TreeGrafter"/>
</dbReference>
<dbReference type="SMART" id="SM00423">
    <property type="entry name" value="PSI"/>
    <property type="match status" value="1"/>
</dbReference>
<dbReference type="PANTHER" id="PTHR11036:SF15">
    <property type="entry name" value="SEMAPHORIN-4A"/>
    <property type="match status" value="1"/>
</dbReference>
<dbReference type="InterPro" id="IPR015943">
    <property type="entry name" value="WD40/YVTN_repeat-like_dom_sf"/>
</dbReference>
<evidence type="ECO:0000256" key="2">
    <source>
        <dbReference type="ARBA" id="ARBA00023136"/>
    </source>
</evidence>
<dbReference type="Gene3D" id="3.30.1680.10">
    <property type="entry name" value="ligand-binding face of the semaphorins, domain 2"/>
    <property type="match status" value="1"/>
</dbReference>
<keyword evidence="4" id="KW-0325">Glycoprotein</keyword>
<evidence type="ECO:0000256" key="3">
    <source>
        <dbReference type="ARBA" id="ARBA00023157"/>
    </source>
</evidence>
<dbReference type="Pfam" id="PF01437">
    <property type="entry name" value="PSI"/>
    <property type="match status" value="1"/>
</dbReference>
<dbReference type="OMA" id="RIRSMEC"/>
<evidence type="ECO:0000256" key="1">
    <source>
        <dbReference type="ARBA" id="ARBA00004370"/>
    </source>
</evidence>
<dbReference type="InterPro" id="IPR036352">
    <property type="entry name" value="Semap_dom_sf"/>
</dbReference>
<dbReference type="InterPro" id="IPR016201">
    <property type="entry name" value="PSI"/>
</dbReference>
<dbReference type="PANTHER" id="PTHR11036">
    <property type="entry name" value="SEMAPHORIN"/>
    <property type="match status" value="1"/>
</dbReference>
<evidence type="ECO:0000313" key="7">
    <source>
        <dbReference type="Ensembl" id="ENSPMRP00000027409.1"/>
    </source>
</evidence>
<evidence type="ECO:0000256" key="4">
    <source>
        <dbReference type="ARBA" id="ARBA00023180"/>
    </source>
</evidence>
<dbReference type="GO" id="GO:0071526">
    <property type="term" value="P:semaphorin-plexin signaling pathway"/>
    <property type="evidence" value="ECO:0007669"/>
    <property type="project" value="TreeGrafter"/>
</dbReference>
<protein>
    <recommendedName>
        <fullName evidence="6">Sema domain-containing protein</fullName>
    </recommendedName>
</protein>
<dbReference type="InterPro" id="IPR001627">
    <property type="entry name" value="Semap_dom"/>
</dbReference>
<dbReference type="SUPFAM" id="SSF101912">
    <property type="entry name" value="Sema domain"/>
    <property type="match status" value="1"/>
</dbReference>
<dbReference type="SMART" id="SM00630">
    <property type="entry name" value="Sema"/>
    <property type="match status" value="1"/>
</dbReference>
<dbReference type="Proteomes" id="UP000472272">
    <property type="component" value="Chromosome 16"/>
</dbReference>
<reference evidence="7 8" key="1">
    <citation type="journal article" date="2019" name="Proc. Natl. Acad. Sci. U.S.A.">
        <title>Regulatory changes in pterin and carotenoid genes underlie balanced color polymorphisms in the wall lizard.</title>
        <authorList>
            <person name="Andrade P."/>
            <person name="Pinho C."/>
            <person name="Perez I de Lanuza G."/>
            <person name="Afonso S."/>
            <person name="Brejcha J."/>
            <person name="Rubin C.J."/>
            <person name="Wallerman O."/>
            <person name="Pereira P."/>
            <person name="Sabatino S.J."/>
            <person name="Bellati A."/>
            <person name="Pellitteri-Rosa D."/>
            <person name="Bosakova Z."/>
            <person name="Bunikis I."/>
            <person name="Carretero M.A."/>
            <person name="Feiner N."/>
            <person name="Marsik P."/>
            <person name="Pauperio F."/>
            <person name="Salvi D."/>
            <person name="Soler L."/>
            <person name="While G.M."/>
            <person name="Uller T."/>
            <person name="Font E."/>
            <person name="Andersson L."/>
            <person name="Carneiro M."/>
        </authorList>
    </citation>
    <scope>NUCLEOTIDE SEQUENCE</scope>
</reference>
<dbReference type="InterPro" id="IPR002165">
    <property type="entry name" value="Plexin_repeat"/>
</dbReference>
<dbReference type="SUPFAM" id="SSF103575">
    <property type="entry name" value="Plexin repeat"/>
    <property type="match status" value="1"/>
</dbReference>
<proteinExistence type="predicted"/>
<comment type="caution">
    <text evidence="5">Lacks conserved residue(s) required for the propagation of feature annotation.</text>
</comment>
<dbReference type="GO" id="GO:0030335">
    <property type="term" value="P:positive regulation of cell migration"/>
    <property type="evidence" value="ECO:0007669"/>
    <property type="project" value="TreeGrafter"/>
</dbReference>
<dbReference type="GO" id="GO:0005886">
    <property type="term" value="C:plasma membrane"/>
    <property type="evidence" value="ECO:0007669"/>
    <property type="project" value="TreeGrafter"/>
</dbReference>
<keyword evidence="3" id="KW-1015">Disulfide bond</keyword>
<organism evidence="7 8">
    <name type="scientific">Podarcis muralis</name>
    <name type="common">Wall lizard</name>
    <name type="synonym">Lacerta muralis</name>
    <dbReference type="NCBI Taxonomy" id="64176"/>
    <lineage>
        <taxon>Eukaryota</taxon>
        <taxon>Metazoa</taxon>
        <taxon>Chordata</taxon>
        <taxon>Craniata</taxon>
        <taxon>Vertebrata</taxon>
        <taxon>Euteleostomi</taxon>
        <taxon>Lepidosauria</taxon>
        <taxon>Squamata</taxon>
        <taxon>Bifurcata</taxon>
        <taxon>Unidentata</taxon>
        <taxon>Episquamata</taxon>
        <taxon>Laterata</taxon>
        <taxon>Lacertibaenia</taxon>
        <taxon>Lacertidae</taxon>
        <taxon>Podarcis</taxon>
    </lineage>
</organism>
<dbReference type="Pfam" id="PF01403">
    <property type="entry name" value="Sema"/>
    <property type="match status" value="1"/>
</dbReference>
<keyword evidence="2" id="KW-0472">Membrane</keyword>
<keyword evidence="8" id="KW-1185">Reference proteome</keyword>
<dbReference type="AlphaFoldDB" id="A0A670JVH6"/>
<dbReference type="Gene3D" id="2.130.10.10">
    <property type="entry name" value="YVTN repeat-like/Quinoprotein amine dehydrogenase"/>
    <property type="match status" value="1"/>
</dbReference>
<dbReference type="GO" id="GO:0007411">
    <property type="term" value="P:axon guidance"/>
    <property type="evidence" value="ECO:0007669"/>
    <property type="project" value="TreeGrafter"/>
</dbReference>
<dbReference type="GO" id="GO:0030215">
    <property type="term" value="F:semaphorin receptor binding"/>
    <property type="evidence" value="ECO:0007669"/>
    <property type="project" value="InterPro"/>
</dbReference>
<dbReference type="InterPro" id="IPR027231">
    <property type="entry name" value="Semaphorin"/>
</dbReference>
<reference evidence="7" key="3">
    <citation type="submission" date="2025-09" db="UniProtKB">
        <authorList>
            <consortium name="Ensembl"/>
        </authorList>
    </citation>
    <scope>IDENTIFICATION</scope>
</reference>
<dbReference type="Ensembl" id="ENSPMRT00000029073.1">
    <property type="protein sequence ID" value="ENSPMRP00000027409.1"/>
    <property type="gene ID" value="ENSPMRG00000017669.1"/>
</dbReference>
<feature type="domain" description="Sema" evidence="6">
    <location>
        <begin position="1"/>
        <end position="424"/>
    </location>
</feature>